<protein>
    <submittedName>
        <fullName evidence="1">Uncharacterized protein</fullName>
    </submittedName>
</protein>
<dbReference type="EMBL" id="BMII01000008">
    <property type="protein sequence ID" value="GGB53250.1"/>
    <property type="molecule type" value="Genomic_DNA"/>
</dbReference>
<proteinExistence type="predicted"/>
<sequence>MEPPKLLVKTWLDLVCSGEEQVVKHALKMLKEKIGDHKAIEAYMKKHNLK</sequence>
<organism evidence="1 2">
    <name type="scientific">Shewanella inventionis</name>
    <dbReference type="NCBI Taxonomy" id="1738770"/>
    <lineage>
        <taxon>Bacteria</taxon>
        <taxon>Pseudomonadati</taxon>
        <taxon>Pseudomonadota</taxon>
        <taxon>Gammaproteobacteria</taxon>
        <taxon>Alteromonadales</taxon>
        <taxon>Shewanellaceae</taxon>
        <taxon>Shewanella</taxon>
    </lineage>
</organism>
<name>A0ABQ1IV56_9GAMM</name>
<comment type="caution">
    <text evidence="1">The sequence shown here is derived from an EMBL/GenBank/DDBJ whole genome shotgun (WGS) entry which is preliminary data.</text>
</comment>
<accession>A0ABQ1IV56</accession>
<dbReference type="RefSeq" id="WP_188738041.1">
    <property type="nucleotide sequence ID" value="NZ_BMII01000008.1"/>
</dbReference>
<reference evidence="2" key="1">
    <citation type="journal article" date="2019" name="Int. J. Syst. Evol. Microbiol.">
        <title>The Global Catalogue of Microorganisms (GCM) 10K type strain sequencing project: providing services to taxonomists for standard genome sequencing and annotation.</title>
        <authorList>
            <consortium name="The Broad Institute Genomics Platform"/>
            <consortium name="The Broad Institute Genome Sequencing Center for Infectious Disease"/>
            <person name="Wu L."/>
            <person name="Ma J."/>
        </authorList>
    </citation>
    <scope>NUCLEOTIDE SEQUENCE [LARGE SCALE GENOMIC DNA]</scope>
    <source>
        <strain evidence="2">CGMCC 1.15339</strain>
    </source>
</reference>
<gene>
    <name evidence="1" type="ORF">GCM10011607_12230</name>
</gene>
<evidence type="ECO:0000313" key="1">
    <source>
        <dbReference type="EMBL" id="GGB53250.1"/>
    </source>
</evidence>
<evidence type="ECO:0000313" key="2">
    <source>
        <dbReference type="Proteomes" id="UP000617555"/>
    </source>
</evidence>
<dbReference type="Proteomes" id="UP000617555">
    <property type="component" value="Unassembled WGS sequence"/>
</dbReference>
<keyword evidence="2" id="KW-1185">Reference proteome</keyword>